<keyword evidence="5" id="KW-1185">Reference proteome</keyword>
<accession>A0A4R7FKR9</accession>
<proteinExistence type="predicted"/>
<dbReference type="PANTHER" id="PTHR38465">
    <property type="entry name" value="HTH-TYPE TRANSCRIPTIONAL REGULATOR MJ1563-RELATED"/>
    <property type="match status" value="1"/>
</dbReference>
<keyword evidence="2" id="KW-0238">DNA-binding</keyword>
<dbReference type="Proteomes" id="UP000295344">
    <property type="component" value="Unassembled WGS sequence"/>
</dbReference>
<keyword evidence="3" id="KW-0804">Transcription</keyword>
<dbReference type="AlphaFoldDB" id="A0A4R7FKR9"/>
<name>A0A4R7FKR9_9MICO</name>
<evidence type="ECO:0008006" key="6">
    <source>
        <dbReference type="Google" id="ProtNLM"/>
    </source>
</evidence>
<dbReference type="InterPro" id="IPR052362">
    <property type="entry name" value="HTH-GbsR_regulator"/>
</dbReference>
<reference evidence="4 5" key="1">
    <citation type="submission" date="2019-03" db="EMBL/GenBank/DDBJ databases">
        <title>Genomic Encyclopedia of Archaeal and Bacterial Type Strains, Phase II (KMG-II): from individual species to whole genera.</title>
        <authorList>
            <person name="Goeker M."/>
        </authorList>
    </citation>
    <scope>NUCLEOTIDE SEQUENCE [LARGE SCALE GENOMIC DNA]</scope>
    <source>
        <strain evidence="4 5">DSM 24782</strain>
    </source>
</reference>
<dbReference type="GO" id="GO:0003677">
    <property type="term" value="F:DNA binding"/>
    <property type="evidence" value="ECO:0007669"/>
    <property type="project" value="UniProtKB-KW"/>
</dbReference>
<evidence type="ECO:0000313" key="5">
    <source>
        <dbReference type="Proteomes" id="UP000295344"/>
    </source>
</evidence>
<dbReference type="PANTHER" id="PTHR38465:SF2">
    <property type="entry name" value="HTH-TYPE TRANSCRIPTIONAL REGULATOR MMPR5"/>
    <property type="match status" value="1"/>
</dbReference>
<dbReference type="Gene3D" id="1.10.10.10">
    <property type="entry name" value="Winged helix-like DNA-binding domain superfamily/Winged helix DNA-binding domain"/>
    <property type="match status" value="1"/>
</dbReference>
<evidence type="ECO:0000256" key="3">
    <source>
        <dbReference type="ARBA" id="ARBA00023163"/>
    </source>
</evidence>
<evidence type="ECO:0000313" key="4">
    <source>
        <dbReference type="EMBL" id="TDS76949.1"/>
    </source>
</evidence>
<dbReference type="InterPro" id="IPR036390">
    <property type="entry name" value="WH_DNA-bd_sf"/>
</dbReference>
<organism evidence="4 5">
    <name type="scientific">Amnibacterium kyonggiense</name>
    <dbReference type="NCBI Taxonomy" id="595671"/>
    <lineage>
        <taxon>Bacteria</taxon>
        <taxon>Bacillati</taxon>
        <taxon>Actinomycetota</taxon>
        <taxon>Actinomycetes</taxon>
        <taxon>Micrococcales</taxon>
        <taxon>Microbacteriaceae</taxon>
        <taxon>Amnibacterium</taxon>
    </lineage>
</organism>
<evidence type="ECO:0000256" key="2">
    <source>
        <dbReference type="ARBA" id="ARBA00023125"/>
    </source>
</evidence>
<dbReference type="SUPFAM" id="SSF46785">
    <property type="entry name" value="Winged helix' DNA-binding domain"/>
    <property type="match status" value="1"/>
</dbReference>
<dbReference type="Gene3D" id="1.10.287.160">
    <property type="entry name" value="HR1 repeat"/>
    <property type="match status" value="1"/>
</dbReference>
<comment type="caution">
    <text evidence="4">The sequence shown here is derived from an EMBL/GenBank/DDBJ whole genome shotgun (WGS) entry which is preliminary data.</text>
</comment>
<gene>
    <name evidence="4" type="ORF">CLV52_1888</name>
</gene>
<dbReference type="InterPro" id="IPR036388">
    <property type="entry name" value="WH-like_DNA-bd_sf"/>
</dbReference>
<protein>
    <recommendedName>
        <fullName evidence="6">MarR family protein</fullName>
    </recommendedName>
</protein>
<dbReference type="EMBL" id="SOAM01000002">
    <property type="protein sequence ID" value="TDS76949.1"/>
    <property type="molecule type" value="Genomic_DNA"/>
</dbReference>
<dbReference type="OrthoDB" id="67158at2"/>
<sequence length="146" mass="15903">MSGESLARGVASELANEGFPRVPAQILLRLMVEPSGAMTSGELSRALELSPAAVSGGVRYLGVLGFVRTDVVPGTRRHVYSLPALPWYASTLSQDRYSPLLAVLEAGLGEVEAGPARDRLAEMAAFFRFLRTEMPRLWEAWQRSRG</sequence>
<evidence type="ECO:0000256" key="1">
    <source>
        <dbReference type="ARBA" id="ARBA00023015"/>
    </source>
</evidence>
<dbReference type="RefSeq" id="WP_133766084.1">
    <property type="nucleotide sequence ID" value="NZ_BAAARP010000002.1"/>
</dbReference>
<keyword evidence="1" id="KW-0805">Transcription regulation</keyword>